<proteinExistence type="predicted"/>
<keyword evidence="2" id="KW-1185">Reference proteome</keyword>
<gene>
    <name evidence="1" type="ORF">M8C21_020417</name>
</gene>
<organism evidence="1 2">
    <name type="scientific">Ambrosia artemisiifolia</name>
    <name type="common">Common ragweed</name>
    <dbReference type="NCBI Taxonomy" id="4212"/>
    <lineage>
        <taxon>Eukaryota</taxon>
        <taxon>Viridiplantae</taxon>
        <taxon>Streptophyta</taxon>
        <taxon>Embryophyta</taxon>
        <taxon>Tracheophyta</taxon>
        <taxon>Spermatophyta</taxon>
        <taxon>Magnoliopsida</taxon>
        <taxon>eudicotyledons</taxon>
        <taxon>Gunneridae</taxon>
        <taxon>Pentapetalae</taxon>
        <taxon>asterids</taxon>
        <taxon>campanulids</taxon>
        <taxon>Asterales</taxon>
        <taxon>Asteraceae</taxon>
        <taxon>Asteroideae</taxon>
        <taxon>Heliantheae alliance</taxon>
        <taxon>Heliantheae</taxon>
        <taxon>Ambrosia</taxon>
    </lineage>
</organism>
<protein>
    <submittedName>
        <fullName evidence="1">Uncharacterized protein</fullName>
    </submittedName>
</protein>
<comment type="caution">
    <text evidence="1">The sequence shown here is derived from an EMBL/GenBank/DDBJ whole genome shotgun (WGS) entry which is preliminary data.</text>
</comment>
<evidence type="ECO:0000313" key="1">
    <source>
        <dbReference type="EMBL" id="KAI7748175.1"/>
    </source>
</evidence>
<feature type="non-terminal residue" evidence="1">
    <location>
        <position position="1"/>
    </location>
</feature>
<reference evidence="1" key="1">
    <citation type="submission" date="2022-06" db="EMBL/GenBank/DDBJ databases">
        <title>Uncovering the hologenomic basis of an extraordinary plant invasion.</title>
        <authorList>
            <person name="Bieker V.C."/>
            <person name="Martin M.D."/>
            <person name="Gilbert T."/>
            <person name="Hodgins K."/>
            <person name="Battlay P."/>
            <person name="Petersen B."/>
            <person name="Wilson J."/>
        </authorList>
    </citation>
    <scope>NUCLEOTIDE SEQUENCE</scope>
    <source>
        <strain evidence="1">AA19_3_7</strain>
        <tissue evidence="1">Leaf</tissue>
    </source>
</reference>
<dbReference type="Proteomes" id="UP001206925">
    <property type="component" value="Unassembled WGS sequence"/>
</dbReference>
<sequence>MSVSICVLTGFFASLSDNSKSTGTPTPRTNSASTRLGQIATWCRVAYRRGSIVSCKGIPTLAIRMAKPAD</sequence>
<dbReference type="EMBL" id="JAMZMK010006584">
    <property type="protein sequence ID" value="KAI7748175.1"/>
    <property type="molecule type" value="Genomic_DNA"/>
</dbReference>
<accession>A0AAD5CXG3</accession>
<evidence type="ECO:0000313" key="2">
    <source>
        <dbReference type="Proteomes" id="UP001206925"/>
    </source>
</evidence>
<name>A0AAD5CXG3_AMBAR</name>
<dbReference type="AlphaFoldDB" id="A0AAD5CXG3"/>